<dbReference type="InterPro" id="IPR027417">
    <property type="entry name" value="P-loop_NTPase"/>
</dbReference>
<name>A0A812M7K2_SYMPI</name>
<comment type="caution">
    <text evidence="8">The sequence shown here is derived from an EMBL/GenBank/DDBJ whole genome shotgun (WGS) entry which is preliminary data.</text>
</comment>
<gene>
    <name evidence="8" type="primary">Ighmbp2</name>
    <name evidence="8" type="ORF">SPIL2461_LOCUS5434</name>
</gene>
<evidence type="ECO:0000313" key="8">
    <source>
        <dbReference type="EMBL" id="CAE7260219.1"/>
    </source>
</evidence>
<keyword evidence="5" id="KW-0539">Nucleus</keyword>
<dbReference type="Gene3D" id="2.40.30.270">
    <property type="match status" value="1"/>
</dbReference>
<dbReference type="GO" id="GO:0003723">
    <property type="term" value="F:RNA binding"/>
    <property type="evidence" value="ECO:0007669"/>
    <property type="project" value="InterPro"/>
</dbReference>
<dbReference type="EC" id="3.6.4.12" evidence="3"/>
<dbReference type="GO" id="GO:0005737">
    <property type="term" value="C:cytoplasm"/>
    <property type="evidence" value="ECO:0007669"/>
    <property type="project" value="UniProtKB-SubCell"/>
</dbReference>
<dbReference type="InterPro" id="IPR041677">
    <property type="entry name" value="DNA2/NAM7_AAA_11"/>
</dbReference>
<comment type="subcellular location">
    <subcellularLocation>
        <location evidence="2">Cytoplasm</location>
    </subcellularLocation>
    <subcellularLocation>
        <location evidence="1">Nucleus</location>
    </subcellularLocation>
</comment>
<dbReference type="Pfam" id="PF21138">
    <property type="entry name" value="SMUBP-2_HCS1_1B"/>
    <property type="match status" value="1"/>
</dbReference>
<evidence type="ECO:0000313" key="9">
    <source>
        <dbReference type="Proteomes" id="UP000649617"/>
    </source>
</evidence>
<evidence type="ECO:0000256" key="2">
    <source>
        <dbReference type="ARBA" id="ARBA00004496"/>
    </source>
</evidence>
<reference evidence="8" key="1">
    <citation type="submission" date="2021-02" db="EMBL/GenBank/DDBJ databases">
        <authorList>
            <person name="Dougan E. K."/>
            <person name="Rhodes N."/>
            <person name="Thang M."/>
            <person name="Chan C."/>
        </authorList>
    </citation>
    <scope>NUCLEOTIDE SEQUENCE</scope>
</reference>
<organism evidence="8 9">
    <name type="scientific">Symbiodinium pilosum</name>
    <name type="common">Dinoflagellate</name>
    <dbReference type="NCBI Taxonomy" id="2952"/>
    <lineage>
        <taxon>Eukaryota</taxon>
        <taxon>Sar</taxon>
        <taxon>Alveolata</taxon>
        <taxon>Dinophyceae</taxon>
        <taxon>Suessiales</taxon>
        <taxon>Symbiodiniaceae</taxon>
        <taxon>Symbiodinium</taxon>
    </lineage>
</organism>
<keyword evidence="4" id="KW-0963">Cytoplasm</keyword>
<protein>
    <recommendedName>
        <fullName evidence="3">DNA helicase</fullName>
        <ecNumber evidence="3">3.6.4.12</ecNumber>
    </recommendedName>
</protein>
<dbReference type="PANTHER" id="PTHR43788:SF8">
    <property type="entry name" value="DNA-BINDING PROTEIN SMUBP-2"/>
    <property type="match status" value="1"/>
</dbReference>
<feature type="domain" description="Helicase SMUBP-2/HCS1 1B" evidence="7">
    <location>
        <begin position="24"/>
        <end position="95"/>
    </location>
</feature>
<evidence type="ECO:0000256" key="5">
    <source>
        <dbReference type="ARBA" id="ARBA00023242"/>
    </source>
</evidence>
<dbReference type="InterPro" id="IPR048761">
    <property type="entry name" value="SMUBP-2_HCS1_1B"/>
</dbReference>
<dbReference type="GO" id="GO:0005634">
    <property type="term" value="C:nucleus"/>
    <property type="evidence" value="ECO:0007669"/>
    <property type="project" value="UniProtKB-SubCell"/>
</dbReference>
<dbReference type="SUPFAM" id="SSF52540">
    <property type="entry name" value="P-loop containing nucleoside triphosphate hydrolases"/>
    <property type="match status" value="1"/>
</dbReference>
<sequence length="285" mass="30896">MAKCKKQTLFSWQQKEGHAYCARYGRACVTLERSSPGDLPSHKISHGDIVGIFDQGSRPLSKAVPLASAVATRIRPGTIQLAFDTDVPVEVLDGRTLNLALVSSDVTLKRYKEALDMLKGGARNSPASALVGVCFGDSKPRFYEAKSESCARADAIDCTFLANATNQLNEPQQAAVVKALRAADAAVIHGPPGTGKTTTLVSYILEAVYRKQRLLVTAPSNVAVDNLLERLADAGCRSLVRAWQQENIQHFTMDNVVYASDQAELCRDIKKDPAQGCFNMVELIS</sequence>
<evidence type="ECO:0000259" key="7">
    <source>
        <dbReference type="Pfam" id="PF21138"/>
    </source>
</evidence>
<dbReference type="PANTHER" id="PTHR43788">
    <property type="entry name" value="DNA2/NAM7 HELICASE FAMILY MEMBER"/>
    <property type="match status" value="1"/>
</dbReference>
<dbReference type="EMBL" id="CAJNIZ010007668">
    <property type="protein sequence ID" value="CAE7260219.1"/>
    <property type="molecule type" value="Genomic_DNA"/>
</dbReference>
<dbReference type="AlphaFoldDB" id="A0A812M7K2"/>
<evidence type="ECO:0000256" key="1">
    <source>
        <dbReference type="ARBA" id="ARBA00004123"/>
    </source>
</evidence>
<dbReference type="Proteomes" id="UP000649617">
    <property type="component" value="Unassembled WGS sequence"/>
</dbReference>
<dbReference type="Pfam" id="PF13086">
    <property type="entry name" value="AAA_11"/>
    <property type="match status" value="1"/>
</dbReference>
<accession>A0A812M7K2</accession>
<dbReference type="Gene3D" id="3.40.50.300">
    <property type="entry name" value="P-loop containing nucleotide triphosphate hydrolases"/>
    <property type="match status" value="1"/>
</dbReference>
<feature type="domain" description="DNA2/NAM7 helicase helicase" evidence="6">
    <location>
        <begin position="167"/>
        <end position="244"/>
    </location>
</feature>
<dbReference type="GO" id="GO:0043139">
    <property type="term" value="F:5'-3' DNA helicase activity"/>
    <property type="evidence" value="ECO:0007669"/>
    <property type="project" value="TreeGrafter"/>
</dbReference>
<evidence type="ECO:0000259" key="6">
    <source>
        <dbReference type="Pfam" id="PF13086"/>
    </source>
</evidence>
<dbReference type="OrthoDB" id="348115at2759"/>
<proteinExistence type="predicted"/>
<evidence type="ECO:0000256" key="3">
    <source>
        <dbReference type="ARBA" id="ARBA00012551"/>
    </source>
</evidence>
<keyword evidence="9" id="KW-1185">Reference proteome</keyword>
<evidence type="ECO:0000256" key="4">
    <source>
        <dbReference type="ARBA" id="ARBA00022490"/>
    </source>
</evidence>
<dbReference type="InterPro" id="IPR050534">
    <property type="entry name" value="Coronavir_polyprotein_1ab"/>
</dbReference>